<evidence type="ECO:0000256" key="3">
    <source>
        <dbReference type="ARBA" id="ARBA00022552"/>
    </source>
</evidence>
<accession>A0ABM1V0W0</accession>
<evidence type="ECO:0000256" key="5">
    <source>
        <dbReference type="ARBA" id="ARBA00022679"/>
    </source>
</evidence>
<dbReference type="InterPro" id="IPR005304">
    <property type="entry name" value="Rbsml_bgen_MeTrfase_EMG1/NEP1"/>
</dbReference>
<evidence type="ECO:0000256" key="4">
    <source>
        <dbReference type="ARBA" id="ARBA00022603"/>
    </source>
</evidence>
<keyword evidence="3" id="KW-0698">rRNA processing</keyword>
<feature type="compositionally biased region" description="Basic and acidic residues" evidence="9">
    <location>
        <begin position="40"/>
        <end position="53"/>
    </location>
</feature>
<feature type="region of interest" description="Disordered" evidence="9">
    <location>
        <begin position="9"/>
        <end position="53"/>
    </location>
</feature>
<name>A0ABM1V0W0_SOLPN</name>
<dbReference type="Gene3D" id="3.40.1280.10">
    <property type="match status" value="1"/>
</dbReference>
<keyword evidence="8" id="KW-0694">RNA-binding</keyword>
<gene>
    <name evidence="11" type="primary">LOC114075221</name>
</gene>
<keyword evidence="2" id="KW-0690">Ribosome biogenesis</keyword>
<keyword evidence="4" id="KW-0489">Methyltransferase</keyword>
<keyword evidence="6" id="KW-0949">S-adenosyl-L-methionine</keyword>
<organism evidence="10 11">
    <name type="scientific">Solanum pennellii</name>
    <name type="common">Tomato</name>
    <name type="synonym">Lycopersicon pennellii</name>
    <dbReference type="NCBI Taxonomy" id="28526"/>
    <lineage>
        <taxon>Eukaryota</taxon>
        <taxon>Viridiplantae</taxon>
        <taxon>Streptophyta</taxon>
        <taxon>Embryophyta</taxon>
        <taxon>Tracheophyta</taxon>
        <taxon>Spermatophyta</taxon>
        <taxon>Magnoliopsida</taxon>
        <taxon>eudicotyledons</taxon>
        <taxon>Gunneridae</taxon>
        <taxon>Pentapetalae</taxon>
        <taxon>asterids</taxon>
        <taxon>lamiids</taxon>
        <taxon>Solanales</taxon>
        <taxon>Solanaceae</taxon>
        <taxon>Solanoideae</taxon>
        <taxon>Solaneae</taxon>
        <taxon>Solanum</taxon>
        <taxon>Solanum subgen. Lycopersicon</taxon>
    </lineage>
</organism>
<dbReference type="InterPro" id="IPR029028">
    <property type="entry name" value="Alpha/beta_knot_MTases"/>
</dbReference>
<proteinExistence type="inferred from homology"/>
<dbReference type="RefSeq" id="XP_027769378.1">
    <property type="nucleotide sequence ID" value="XM_027913577.1"/>
</dbReference>
<evidence type="ECO:0000256" key="8">
    <source>
        <dbReference type="ARBA" id="ARBA00022884"/>
    </source>
</evidence>
<keyword evidence="7" id="KW-0699">rRNA-binding</keyword>
<dbReference type="Proteomes" id="UP000694930">
    <property type="component" value="Chromosome 12"/>
</dbReference>
<dbReference type="PANTHER" id="PTHR12636:SF5">
    <property type="entry name" value="RIBOSOMAL RNA SMALL SUBUNIT METHYLTRANSFERASE NEP1"/>
    <property type="match status" value="1"/>
</dbReference>
<dbReference type="Pfam" id="PF03587">
    <property type="entry name" value="EMG1"/>
    <property type="match status" value="1"/>
</dbReference>
<evidence type="ECO:0000256" key="2">
    <source>
        <dbReference type="ARBA" id="ARBA00022517"/>
    </source>
</evidence>
<dbReference type="SUPFAM" id="SSF75217">
    <property type="entry name" value="alpha/beta knot"/>
    <property type="match status" value="1"/>
</dbReference>
<evidence type="ECO:0000313" key="10">
    <source>
        <dbReference type="Proteomes" id="UP000694930"/>
    </source>
</evidence>
<protein>
    <submittedName>
        <fullName evidence="11">Ribosomal RNA small subunit methyltransferase mra1-like</fullName>
    </submittedName>
</protein>
<evidence type="ECO:0000256" key="7">
    <source>
        <dbReference type="ARBA" id="ARBA00022730"/>
    </source>
</evidence>
<dbReference type="PANTHER" id="PTHR12636">
    <property type="entry name" value="NEP1/MRA1"/>
    <property type="match status" value="1"/>
</dbReference>
<evidence type="ECO:0000256" key="9">
    <source>
        <dbReference type="SAM" id="MobiDB-lite"/>
    </source>
</evidence>
<sequence>MTRLLLRECTTDAAREKRKKKAENYDKEEEIEVPLEEEESTKRVKTEHSEANTEAAERVVDLLSGIPIVATDQSNKPGVIFIIERISPEIAKIEKTYQLLNSDEHSNILNKNGRYPSDYRPDIGHQQEVDGSNFCQLFVEMGGGMFWSGIESASESMSNTNMERDIW</sequence>
<dbReference type="GeneID" id="114075221"/>
<feature type="compositionally biased region" description="Acidic residues" evidence="9">
    <location>
        <begin position="26"/>
        <end position="39"/>
    </location>
</feature>
<evidence type="ECO:0000256" key="1">
    <source>
        <dbReference type="ARBA" id="ARBA00008115"/>
    </source>
</evidence>
<keyword evidence="5" id="KW-0808">Transferase</keyword>
<evidence type="ECO:0000313" key="11">
    <source>
        <dbReference type="RefSeq" id="XP_027769378.1"/>
    </source>
</evidence>
<reference evidence="11" key="2">
    <citation type="submission" date="2025-08" db="UniProtKB">
        <authorList>
            <consortium name="RefSeq"/>
        </authorList>
    </citation>
    <scope>IDENTIFICATION</scope>
</reference>
<comment type="similarity">
    <text evidence="1">Belongs to the class IV-like SAM-binding methyltransferase superfamily. RNA methyltransferase NEP1 family.</text>
</comment>
<keyword evidence="10" id="KW-1185">Reference proteome</keyword>
<reference evidence="10" key="1">
    <citation type="journal article" date="2014" name="Nat. Genet.">
        <title>The genome of the stress-tolerant wild tomato species Solanum pennellii.</title>
        <authorList>
            <person name="Bolger A."/>
            <person name="Scossa F."/>
            <person name="Bolger M.E."/>
            <person name="Lanz C."/>
            <person name="Maumus F."/>
            <person name="Tohge T."/>
            <person name="Quesneville H."/>
            <person name="Alseekh S."/>
            <person name="Sorensen I."/>
            <person name="Lichtenstein G."/>
            <person name="Fich E.A."/>
            <person name="Conte M."/>
            <person name="Keller H."/>
            <person name="Schneeberger K."/>
            <person name="Schwacke R."/>
            <person name="Ofner I."/>
            <person name="Vrebalov J."/>
            <person name="Xu Y."/>
            <person name="Osorio S."/>
            <person name="Aflitos S.A."/>
            <person name="Schijlen E."/>
            <person name="Jimenez-Gomez J.M."/>
            <person name="Ryngajllo M."/>
            <person name="Kimura S."/>
            <person name="Kumar R."/>
            <person name="Koenig D."/>
            <person name="Headland L.R."/>
            <person name="Maloof J.N."/>
            <person name="Sinha N."/>
            <person name="van Ham R.C."/>
            <person name="Lankhorst R.K."/>
            <person name="Mao L."/>
            <person name="Vogel A."/>
            <person name="Arsova B."/>
            <person name="Panstruga R."/>
            <person name="Fei Z."/>
            <person name="Rose J.K."/>
            <person name="Zamir D."/>
            <person name="Carrari F."/>
            <person name="Giovannoni J.J."/>
            <person name="Weigel D."/>
            <person name="Usadel B."/>
            <person name="Fernie A.R."/>
        </authorList>
    </citation>
    <scope>NUCLEOTIDE SEQUENCE [LARGE SCALE GENOMIC DNA]</scope>
    <source>
        <strain evidence="10">cv. LA0716</strain>
    </source>
</reference>
<dbReference type="InterPro" id="IPR029026">
    <property type="entry name" value="tRNA_m1G_MTases_N"/>
</dbReference>
<evidence type="ECO:0000256" key="6">
    <source>
        <dbReference type="ARBA" id="ARBA00022691"/>
    </source>
</evidence>